<evidence type="ECO:0000259" key="1">
    <source>
        <dbReference type="PROSITE" id="PS51186"/>
    </source>
</evidence>
<dbReference type="EMBL" id="JAPQYE010000011">
    <property type="protein sequence ID" value="MCZ0730649.1"/>
    <property type="molecule type" value="Genomic_DNA"/>
</dbReference>
<dbReference type="Gene3D" id="3.40.630.30">
    <property type="match status" value="1"/>
</dbReference>
<dbReference type="InterPro" id="IPR016181">
    <property type="entry name" value="Acyl_CoA_acyltransferase"/>
</dbReference>
<organism evidence="2 3">
    <name type="scientific">Mycolicibacterium iranicum</name>
    <name type="common">Mycobacterium iranicum</name>
    <dbReference type="NCBI Taxonomy" id="912594"/>
    <lineage>
        <taxon>Bacteria</taxon>
        <taxon>Bacillati</taxon>
        <taxon>Actinomycetota</taxon>
        <taxon>Actinomycetes</taxon>
        <taxon>Mycobacteriales</taxon>
        <taxon>Mycobacteriaceae</taxon>
        <taxon>Mycolicibacterium</taxon>
    </lineage>
</organism>
<evidence type="ECO:0000313" key="3">
    <source>
        <dbReference type="Proteomes" id="UP001084650"/>
    </source>
</evidence>
<proteinExistence type="predicted"/>
<keyword evidence="2" id="KW-0808">Transferase</keyword>
<keyword evidence="2" id="KW-0012">Acyltransferase</keyword>
<sequence>MTETGRADGVKIAHQLVVSRFPNARAAWLGGSVAAGTATSNSDLDITVLLDGPPAPYRSSEVIDGWPVEWFVQTEQSLLDFCETDRIRRRRPTTMRLVGSSVVLADADGSGRRLQQALYEMDLDGPPVATEDELEEQRYAVTDLLDDLVATRSRDELLVVGATLLRAAGDLVLAVYRRWTGSGKWLLRELDSLDAAHDTSYARELLQGLRAVAADDPDPLRRTVIEILGLAGGPVFAGYRRGAPNRGNGGPLVEVVDGSVDEPGIIELLAFAVGDGEERLNQAVQRYREEPIGRLLVAVTEQQRPVGILGYLVTDAEATVLHVATAPNMRGTGVGTSLLMGLQRLVPAGLSIVAETDSEAVSFYRSNGFSVTSLGEKYPGVERFRVTLEPSPSS</sequence>
<gene>
    <name evidence="2" type="ORF">OY187_21600</name>
</gene>
<name>A0ABT4HLL8_MYCIR</name>
<dbReference type="Pfam" id="PF13508">
    <property type="entry name" value="Acetyltransf_7"/>
    <property type="match status" value="1"/>
</dbReference>
<dbReference type="CDD" id="cd05403">
    <property type="entry name" value="NT_KNTase_like"/>
    <property type="match status" value="1"/>
</dbReference>
<dbReference type="InterPro" id="IPR000182">
    <property type="entry name" value="GNAT_dom"/>
</dbReference>
<dbReference type="Pfam" id="PF01909">
    <property type="entry name" value="NTP_transf_2"/>
    <property type="match status" value="1"/>
</dbReference>
<dbReference type="GO" id="GO:0016746">
    <property type="term" value="F:acyltransferase activity"/>
    <property type="evidence" value="ECO:0007669"/>
    <property type="project" value="UniProtKB-KW"/>
</dbReference>
<dbReference type="InterPro" id="IPR043519">
    <property type="entry name" value="NT_sf"/>
</dbReference>
<accession>A0ABT4HLL8</accession>
<dbReference type="SUPFAM" id="SSF81301">
    <property type="entry name" value="Nucleotidyltransferase"/>
    <property type="match status" value="1"/>
</dbReference>
<dbReference type="Gene3D" id="3.30.460.10">
    <property type="entry name" value="Beta Polymerase, domain 2"/>
    <property type="match status" value="1"/>
</dbReference>
<protein>
    <submittedName>
        <fullName evidence="2">GNAT family N-acetyltransferase</fullName>
        <ecNumber evidence="2">2.3.1.-</ecNumber>
    </submittedName>
</protein>
<dbReference type="EC" id="2.3.1.-" evidence="2"/>
<dbReference type="SUPFAM" id="SSF55729">
    <property type="entry name" value="Acyl-CoA N-acyltransferases (Nat)"/>
    <property type="match status" value="1"/>
</dbReference>
<dbReference type="Proteomes" id="UP001084650">
    <property type="component" value="Unassembled WGS sequence"/>
</dbReference>
<dbReference type="PROSITE" id="PS51186">
    <property type="entry name" value="GNAT"/>
    <property type="match status" value="1"/>
</dbReference>
<dbReference type="InterPro" id="IPR002934">
    <property type="entry name" value="Polymerase_NTP_transf_dom"/>
</dbReference>
<comment type="caution">
    <text evidence="2">The sequence shown here is derived from an EMBL/GenBank/DDBJ whole genome shotgun (WGS) entry which is preliminary data.</text>
</comment>
<dbReference type="RefSeq" id="WP_268787170.1">
    <property type="nucleotide sequence ID" value="NZ_JAPQYE010000011.1"/>
</dbReference>
<keyword evidence="3" id="KW-1185">Reference proteome</keyword>
<reference evidence="2" key="1">
    <citation type="submission" date="2022-12" db="EMBL/GenBank/DDBJ databases">
        <title>Whole genome sequence of Mycolicibacterium iranicum strain SBH312.</title>
        <authorList>
            <person name="Jani J."/>
            <person name="Arifin Mustapha Z."/>
            <person name="Ahmed K."/>
            <person name="Kai Ling C."/>
        </authorList>
    </citation>
    <scope>NUCLEOTIDE SEQUENCE</scope>
    <source>
        <strain evidence="2">SBH312</strain>
    </source>
</reference>
<feature type="domain" description="N-acetyltransferase" evidence="1">
    <location>
        <begin position="253"/>
        <end position="389"/>
    </location>
</feature>
<evidence type="ECO:0000313" key="2">
    <source>
        <dbReference type="EMBL" id="MCZ0730649.1"/>
    </source>
</evidence>